<dbReference type="Pfam" id="PF04909">
    <property type="entry name" value="Amidohydro_2"/>
    <property type="match status" value="1"/>
</dbReference>
<dbReference type="RefSeq" id="WP_207550426.1">
    <property type="nucleotide sequence ID" value="NZ_FAOZ01000024.1"/>
</dbReference>
<dbReference type="InterPro" id="IPR006680">
    <property type="entry name" value="Amidohydro-rel"/>
</dbReference>
<dbReference type="Proteomes" id="UP000198802">
    <property type="component" value="Unassembled WGS sequence"/>
</dbReference>
<name>A0A0S4QWZ1_9ACTN</name>
<evidence type="ECO:0000259" key="1">
    <source>
        <dbReference type="Pfam" id="PF04909"/>
    </source>
</evidence>
<dbReference type="Gene3D" id="3.20.20.140">
    <property type="entry name" value="Metal-dependent hydrolases"/>
    <property type="match status" value="1"/>
</dbReference>
<reference evidence="3" key="1">
    <citation type="submission" date="2015-11" db="EMBL/GenBank/DDBJ databases">
        <authorList>
            <person name="Varghese N."/>
        </authorList>
    </citation>
    <scope>NUCLEOTIDE SEQUENCE [LARGE SCALE GENOMIC DNA]</scope>
    <source>
        <strain evidence="3">DSM 45899</strain>
    </source>
</reference>
<feature type="domain" description="Amidohydrolase-related" evidence="1">
    <location>
        <begin position="85"/>
        <end position="295"/>
    </location>
</feature>
<accession>A0A0S4QWZ1</accession>
<proteinExistence type="predicted"/>
<dbReference type="EMBL" id="FAOZ01000024">
    <property type="protein sequence ID" value="CUU58998.1"/>
    <property type="molecule type" value="Genomic_DNA"/>
</dbReference>
<keyword evidence="3" id="KW-1185">Reference proteome</keyword>
<dbReference type="AlphaFoldDB" id="A0A0S4QWZ1"/>
<evidence type="ECO:0000313" key="2">
    <source>
        <dbReference type="EMBL" id="CUU58998.1"/>
    </source>
</evidence>
<keyword evidence="2" id="KW-0378">Hydrolase</keyword>
<dbReference type="InterPro" id="IPR032466">
    <property type="entry name" value="Metal_Hydrolase"/>
</dbReference>
<evidence type="ECO:0000313" key="3">
    <source>
        <dbReference type="Proteomes" id="UP000198802"/>
    </source>
</evidence>
<protein>
    <submittedName>
        <fullName evidence="2">Predicted metal-dependent hydrolase, TIM-barrel fold</fullName>
    </submittedName>
</protein>
<dbReference type="SUPFAM" id="SSF51556">
    <property type="entry name" value="Metallo-dependent hydrolases"/>
    <property type="match status" value="1"/>
</dbReference>
<sequence length="307" mass="32995">MRPDCHVGHTRETPGCFTATVPRPDVHDGHRHLGVLPAHPYYGGPAVLPTVGARATIAELRADLDSEGTSAALVIPNYGVPDPSVPFGLNELCVEAAQADERILAGLWVSPLVRDTAATERALALAGEPGVAALKLSFLLGGDADDPACQGRLDRIFAVAAAHDLVVHVHTSPGGPADVDRMGRLVDEYADRVAVHLVHLGGGVSGHIKLIGGRFFDWIAAGRRVYTDASWAVGFAPRWYAAEVARRGFGHDRLLFASDEPWSDHPGELARLTAAIDDPELARRVLSENFQDLYFRKRTGRPHPTTT</sequence>
<gene>
    <name evidence="2" type="ORF">Ga0074812_12423</name>
</gene>
<dbReference type="GO" id="GO:0016787">
    <property type="term" value="F:hydrolase activity"/>
    <property type="evidence" value="ECO:0007669"/>
    <property type="project" value="UniProtKB-KW"/>
</dbReference>
<organism evidence="2 3">
    <name type="scientific">Parafrankia irregularis</name>
    <dbReference type="NCBI Taxonomy" id="795642"/>
    <lineage>
        <taxon>Bacteria</taxon>
        <taxon>Bacillati</taxon>
        <taxon>Actinomycetota</taxon>
        <taxon>Actinomycetes</taxon>
        <taxon>Frankiales</taxon>
        <taxon>Frankiaceae</taxon>
        <taxon>Parafrankia</taxon>
    </lineage>
</organism>